<dbReference type="InterPro" id="IPR052997">
    <property type="entry name" value="RRT15-like"/>
</dbReference>
<proteinExistence type="predicted"/>
<dbReference type="PANTHER" id="PTHR33047:SF8">
    <property type="entry name" value="REGULATOR OF RDNA TRANSCRIPTION PROTEIN 15"/>
    <property type="match status" value="1"/>
</dbReference>
<keyword evidence="3" id="KW-1185">Reference proteome</keyword>
<reference evidence="1 3" key="2">
    <citation type="journal article" date="2014" name="BMC Genomics">
        <title>An improved genome release (version Mt4.0) for the model legume Medicago truncatula.</title>
        <authorList>
            <person name="Tang H."/>
            <person name="Krishnakumar V."/>
            <person name="Bidwell S."/>
            <person name="Rosen B."/>
            <person name="Chan A."/>
            <person name="Zhou S."/>
            <person name="Gentzbittel L."/>
            <person name="Childs K.L."/>
            <person name="Yandell M."/>
            <person name="Gundlach H."/>
            <person name="Mayer K.F."/>
            <person name="Schwartz D.C."/>
            <person name="Town C.D."/>
        </authorList>
    </citation>
    <scope>GENOME REANNOTATION</scope>
    <source>
        <strain evidence="1">A17</strain>
        <strain evidence="2 3">cv. Jemalong A17</strain>
    </source>
</reference>
<gene>
    <name evidence="1" type="ORF">MTR_0515s0020</name>
</gene>
<sequence>MIGRADIEGSKSNVAMNAWLPQASYPCDNFSDTSSFKYRRAKGSIDHAFTVHIYVPPQPNSQPNNVFRPDRPTKVGLGFKKRGSASSPIHRISKITLKVVVFHFRCFQLPLIPHLLSMLSFEPFTKDRGRSAVQPTRGSHQSASLRLTCFKKFRMGSPQADARSVHVPKHTESARAVAHNLDDDVCGTCSLSVYHQYLALDGIYRPIGAEFPNNPTRRQCLVVRLGTSTTRLSPSLAPLSKGLGPNSPLRTLLQTTIPTPRATDSHGGLIPRVAPPDLRSHHKRYKTHVVSWVKHPPSIMAHPTKRWGLSFGTKEVALRHILLNQRQRTAHVAAIRTLHRTIQSVGAMGGVYKGQGRGQRELMTRAY</sequence>
<reference evidence="1 3" key="1">
    <citation type="journal article" date="2011" name="Nature">
        <title>The Medicago genome provides insight into the evolution of rhizobial symbioses.</title>
        <authorList>
            <person name="Young N.D."/>
            <person name="Debelle F."/>
            <person name="Oldroyd G.E."/>
            <person name="Geurts R."/>
            <person name="Cannon S.B."/>
            <person name="Udvardi M.K."/>
            <person name="Benedito V.A."/>
            <person name="Mayer K.F."/>
            <person name="Gouzy J."/>
            <person name="Schoof H."/>
            <person name="Van de Peer Y."/>
            <person name="Proost S."/>
            <person name="Cook D.R."/>
            <person name="Meyers B.C."/>
            <person name="Spannagl M."/>
            <person name="Cheung F."/>
            <person name="De Mita S."/>
            <person name="Krishnakumar V."/>
            <person name="Gundlach H."/>
            <person name="Zhou S."/>
            <person name="Mudge J."/>
            <person name="Bharti A.K."/>
            <person name="Murray J.D."/>
            <person name="Naoumkina M.A."/>
            <person name="Rosen B."/>
            <person name="Silverstein K.A."/>
            <person name="Tang H."/>
            <person name="Rombauts S."/>
            <person name="Zhao P.X."/>
            <person name="Zhou P."/>
            <person name="Barbe V."/>
            <person name="Bardou P."/>
            <person name="Bechner M."/>
            <person name="Bellec A."/>
            <person name="Berger A."/>
            <person name="Berges H."/>
            <person name="Bidwell S."/>
            <person name="Bisseling T."/>
            <person name="Choisne N."/>
            <person name="Couloux A."/>
            <person name="Denny R."/>
            <person name="Deshpande S."/>
            <person name="Dai X."/>
            <person name="Doyle J.J."/>
            <person name="Dudez A.M."/>
            <person name="Farmer A.D."/>
            <person name="Fouteau S."/>
            <person name="Franken C."/>
            <person name="Gibelin C."/>
            <person name="Gish J."/>
            <person name="Goldstein S."/>
            <person name="Gonzalez A.J."/>
            <person name="Green P.J."/>
            <person name="Hallab A."/>
            <person name="Hartog M."/>
            <person name="Hua A."/>
            <person name="Humphray S.J."/>
            <person name="Jeong D.H."/>
            <person name="Jing Y."/>
            <person name="Jocker A."/>
            <person name="Kenton S.M."/>
            <person name="Kim D.J."/>
            <person name="Klee K."/>
            <person name="Lai H."/>
            <person name="Lang C."/>
            <person name="Lin S."/>
            <person name="Macmil S.L."/>
            <person name="Magdelenat G."/>
            <person name="Matthews L."/>
            <person name="McCorrison J."/>
            <person name="Monaghan E.L."/>
            <person name="Mun J.H."/>
            <person name="Najar F.Z."/>
            <person name="Nicholson C."/>
            <person name="Noirot C."/>
            <person name="O'Bleness M."/>
            <person name="Paule C.R."/>
            <person name="Poulain J."/>
            <person name="Prion F."/>
            <person name="Qin B."/>
            <person name="Qu C."/>
            <person name="Retzel E.F."/>
            <person name="Riddle C."/>
            <person name="Sallet E."/>
            <person name="Samain S."/>
            <person name="Samson N."/>
            <person name="Sanders I."/>
            <person name="Saurat O."/>
            <person name="Scarpelli C."/>
            <person name="Schiex T."/>
            <person name="Segurens B."/>
            <person name="Severin A.J."/>
            <person name="Sherrier D.J."/>
            <person name="Shi R."/>
            <person name="Sims S."/>
            <person name="Singer S.R."/>
            <person name="Sinharoy S."/>
            <person name="Sterck L."/>
            <person name="Viollet A."/>
            <person name="Wang B.B."/>
            <person name="Wang K."/>
            <person name="Wang M."/>
            <person name="Wang X."/>
            <person name="Warfsmann J."/>
            <person name="Weissenbach J."/>
            <person name="White D.D."/>
            <person name="White J.D."/>
            <person name="Wiley G.B."/>
            <person name="Wincker P."/>
            <person name="Xing Y."/>
            <person name="Yang L."/>
            <person name="Yao Z."/>
            <person name="Ying F."/>
            <person name="Zhai J."/>
            <person name="Zhou L."/>
            <person name="Zuber A."/>
            <person name="Denarie J."/>
            <person name="Dixon R.A."/>
            <person name="May G.D."/>
            <person name="Schwartz D.C."/>
            <person name="Rogers J."/>
            <person name="Quetier F."/>
            <person name="Town C.D."/>
            <person name="Roe B.A."/>
        </authorList>
    </citation>
    <scope>NUCLEOTIDE SEQUENCE [LARGE SCALE GENOMIC DNA]</scope>
    <source>
        <strain evidence="1">A17</strain>
        <strain evidence="2 3">cv. Jemalong A17</strain>
    </source>
</reference>
<dbReference type="Proteomes" id="UP000002051">
    <property type="component" value="Unassembled WGS sequence"/>
</dbReference>
<dbReference type="EnsemblPlants" id="KEH15823">
    <property type="protein sequence ID" value="KEH15823"/>
    <property type="gene ID" value="MTR_0515s0020"/>
</dbReference>
<evidence type="ECO:0000313" key="1">
    <source>
        <dbReference type="EMBL" id="KEH15823.1"/>
    </source>
</evidence>
<dbReference type="HOGENOM" id="CLU_030462_0_0_1"/>
<organism evidence="1 3">
    <name type="scientific">Medicago truncatula</name>
    <name type="common">Barrel medic</name>
    <name type="synonym">Medicago tribuloides</name>
    <dbReference type="NCBI Taxonomy" id="3880"/>
    <lineage>
        <taxon>Eukaryota</taxon>
        <taxon>Viridiplantae</taxon>
        <taxon>Streptophyta</taxon>
        <taxon>Embryophyta</taxon>
        <taxon>Tracheophyta</taxon>
        <taxon>Spermatophyta</taxon>
        <taxon>Magnoliopsida</taxon>
        <taxon>eudicotyledons</taxon>
        <taxon>Gunneridae</taxon>
        <taxon>Pentapetalae</taxon>
        <taxon>rosids</taxon>
        <taxon>fabids</taxon>
        <taxon>Fabales</taxon>
        <taxon>Fabaceae</taxon>
        <taxon>Papilionoideae</taxon>
        <taxon>50 kb inversion clade</taxon>
        <taxon>NPAAA clade</taxon>
        <taxon>Hologalegina</taxon>
        <taxon>IRL clade</taxon>
        <taxon>Trifolieae</taxon>
        <taxon>Medicago</taxon>
    </lineage>
</organism>
<dbReference type="PANTHER" id="PTHR33047">
    <property type="entry name" value="PROTEIN TAR1"/>
    <property type="match status" value="1"/>
</dbReference>
<dbReference type="AlphaFoldDB" id="A0A072TFR3"/>
<protein>
    <submittedName>
        <fullName evidence="1">Senescence-associated protein, putative</fullName>
    </submittedName>
</protein>
<reference evidence="2" key="3">
    <citation type="submission" date="2015-06" db="UniProtKB">
        <authorList>
            <consortium name="EnsemblPlants"/>
        </authorList>
    </citation>
    <scope>IDENTIFICATION</scope>
    <source>
        <strain evidence="2">cv. Jemalong A17</strain>
    </source>
</reference>
<accession>A0A072TFR3</accession>
<evidence type="ECO:0000313" key="2">
    <source>
        <dbReference type="EnsemblPlants" id="KEH15823"/>
    </source>
</evidence>
<dbReference type="PaxDb" id="3880-AET02208"/>
<evidence type="ECO:0000313" key="3">
    <source>
        <dbReference type="Proteomes" id="UP000002051"/>
    </source>
</evidence>
<name>A0A072TFR3_MEDTR</name>
<dbReference type="EMBL" id="KL403240">
    <property type="protein sequence ID" value="KEH15823.1"/>
    <property type="molecule type" value="Genomic_DNA"/>
</dbReference>